<sequence length="80" mass="9386">LSLTTYKFKGQEVYDYDDEISDVKTMNFSNEEQNSGIKDIKYDGMPEETNNSDGENNEAKRKSQEEIEVMLYDLFDKIQE</sequence>
<reference evidence="1" key="1">
    <citation type="submission" date="2021-06" db="EMBL/GenBank/DDBJ databases">
        <authorList>
            <person name="Kallberg Y."/>
            <person name="Tangrot J."/>
            <person name="Rosling A."/>
        </authorList>
    </citation>
    <scope>NUCLEOTIDE SEQUENCE</scope>
    <source>
        <strain evidence="1">CL356</strain>
    </source>
</reference>
<organism evidence="1 2">
    <name type="scientific">Acaulospora colombiana</name>
    <dbReference type="NCBI Taxonomy" id="27376"/>
    <lineage>
        <taxon>Eukaryota</taxon>
        <taxon>Fungi</taxon>
        <taxon>Fungi incertae sedis</taxon>
        <taxon>Mucoromycota</taxon>
        <taxon>Glomeromycotina</taxon>
        <taxon>Glomeromycetes</taxon>
        <taxon>Diversisporales</taxon>
        <taxon>Acaulosporaceae</taxon>
        <taxon>Acaulospora</taxon>
    </lineage>
</organism>
<name>A0ACA9LFH1_9GLOM</name>
<feature type="non-terminal residue" evidence="1">
    <location>
        <position position="80"/>
    </location>
</feature>
<gene>
    <name evidence="1" type="ORF">ACOLOM_LOCUS3877</name>
</gene>
<proteinExistence type="predicted"/>
<feature type="non-terminal residue" evidence="1">
    <location>
        <position position="1"/>
    </location>
</feature>
<evidence type="ECO:0000313" key="1">
    <source>
        <dbReference type="EMBL" id="CAG8526239.1"/>
    </source>
</evidence>
<protein>
    <submittedName>
        <fullName evidence="1">13820_t:CDS:1</fullName>
    </submittedName>
</protein>
<keyword evidence="2" id="KW-1185">Reference proteome</keyword>
<evidence type="ECO:0000313" key="2">
    <source>
        <dbReference type="Proteomes" id="UP000789525"/>
    </source>
</evidence>
<dbReference type="EMBL" id="CAJVPT010005974">
    <property type="protein sequence ID" value="CAG8526239.1"/>
    <property type="molecule type" value="Genomic_DNA"/>
</dbReference>
<accession>A0ACA9LFH1</accession>
<comment type="caution">
    <text evidence="1">The sequence shown here is derived from an EMBL/GenBank/DDBJ whole genome shotgun (WGS) entry which is preliminary data.</text>
</comment>
<dbReference type="Proteomes" id="UP000789525">
    <property type="component" value="Unassembled WGS sequence"/>
</dbReference>